<evidence type="ECO:0000313" key="2">
    <source>
        <dbReference type="Proteomes" id="UP000278746"/>
    </source>
</evidence>
<keyword evidence="2" id="KW-1185">Reference proteome</keyword>
<dbReference type="RefSeq" id="WP_122897082.1">
    <property type="nucleotide sequence ID" value="NZ_RHIB01000001.1"/>
</dbReference>
<accession>A0A3M7TYR4</accession>
<comment type="caution">
    <text evidence="1">The sequence shown here is derived from an EMBL/GenBank/DDBJ whole genome shotgun (WGS) entry which is preliminary data.</text>
</comment>
<sequence>MKQLTGFYMRVLSFYKVKGGILIGNTKLHETTKALRCTFPNHSFNRIAKENKFIVRKRNLEVLPFLLLCVSNQVSVGNDTLNDLCKKLSKEGVRISPHGLNERFNKHAESFLRQIFLHLLNSVNFETQAIHTCFFSRIRILDSTSFSLPRSYSSYRGSTKSGVKIQLEYDILSGEILLIEVQEGREREQNY</sequence>
<dbReference type="OrthoDB" id="2432160at2"/>
<reference evidence="1 2" key="1">
    <citation type="submission" date="2018-10" db="EMBL/GenBank/DDBJ databases">
        <title>Bacillus Keqinensis sp. nov., a moderately halophilic bacterium isolated from a saline-alkaline lake.</title>
        <authorList>
            <person name="Wang H."/>
        </authorList>
    </citation>
    <scope>NUCLEOTIDE SEQUENCE [LARGE SCALE GENOMIC DNA]</scope>
    <source>
        <strain evidence="1 2">KQ-3</strain>
    </source>
</reference>
<evidence type="ECO:0000313" key="1">
    <source>
        <dbReference type="EMBL" id="RNA69565.1"/>
    </source>
</evidence>
<dbReference type="InterPro" id="IPR012337">
    <property type="entry name" value="RNaseH-like_sf"/>
</dbReference>
<protein>
    <recommendedName>
        <fullName evidence="3">Transposase</fullName>
    </recommendedName>
</protein>
<dbReference type="EMBL" id="RHIB01000001">
    <property type="protein sequence ID" value="RNA69565.1"/>
    <property type="molecule type" value="Genomic_DNA"/>
</dbReference>
<name>A0A3M7TYR4_9BACI</name>
<dbReference type="SUPFAM" id="SSF53098">
    <property type="entry name" value="Ribonuclease H-like"/>
    <property type="match status" value="1"/>
</dbReference>
<evidence type="ECO:0008006" key="3">
    <source>
        <dbReference type="Google" id="ProtNLM"/>
    </source>
</evidence>
<proteinExistence type="predicted"/>
<dbReference type="Proteomes" id="UP000278746">
    <property type="component" value="Unassembled WGS sequence"/>
</dbReference>
<gene>
    <name evidence="1" type="ORF">EBO34_06410</name>
</gene>
<organism evidence="1 2">
    <name type="scientific">Alteribacter keqinensis</name>
    <dbReference type="NCBI Taxonomy" id="2483800"/>
    <lineage>
        <taxon>Bacteria</taxon>
        <taxon>Bacillati</taxon>
        <taxon>Bacillota</taxon>
        <taxon>Bacilli</taxon>
        <taxon>Bacillales</taxon>
        <taxon>Bacillaceae</taxon>
        <taxon>Alteribacter</taxon>
    </lineage>
</organism>
<dbReference type="AlphaFoldDB" id="A0A3M7TYR4"/>